<dbReference type="GO" id="GO:0005739">
    <property type="term" value="C:mitochondrion"/>
    <property type="evidence" value="ECO:0007669"/>
    <property type="project" value="TreeGrafter"/>
</dbReference>
<comment type="caution">
    <text evidence="3">The sequence shown here is derived from an EMBL/GenBank/DDBJ whole genome shotgun (WGS) entry which is preliminary data.</text>
</comment>
<name>A0AAN9Y422_9HEMI</name>
<dbReference type="InterPro" id="IPR011765">
    <property type="entry name" value="Pept_M16_N"/>
</dbReference>
<dbReference type="Gene3D" id="3.30.830.10">
    <property type="entry name" value="Metalloenzyme, LuxS/M16 peptidase-like"/>
    <property type="match status" value="2"/>
</dbReference>
<dbReference type="SUPFAM" id="SSF63411">
    <property type="entry name" value="LuxS/MPP-like metallohydrolase"/>
    <property type="match status" value="2"/>
</dbReference>
<dbReference type="Pfam" id="PF00675">
    <property type="entry name" value="Peptidase_M16"/>
    <property type="match status" value="1"/>
</dbReference>
<dbReference type="GO" id="GO:0046872">
    <property type="term" value="F:metal ion binding"/>
    <property type="evidence" value="ECO:0007669"/>
    <property type="project" value="InterPro"/>
</dbReference>
<proteinExistence type="predicted"/>
<dbReference type="AlphaFoldDB" id="A0AAN9Y422"/>
<feature type="domain" description="Peptidase M16 C-terminal" evidence="2">
    <location>
        <begin position="195"/>
        <end position="363"/>
    </location>
</feature>
<evidence type="ECO:0000313" key="3">
    <source>
        <dbReference type="EMBL" id="KAK7590644.1"/>
    </source>
</evidence>
<dbReference type="Proteomes" id="UP001367676">
    <property type="component" value="Unassembled WGS sequence"/>
</dbReference>
<dbReference type="InterPro" id="IPR007863">
    <property type="entry name" value="Peptidase_M16_C"/>
</dbReference>
<evidence type="ECO:0008006" key="5">
    <source>
        <dbReference type="Google" id="ProtNLM"/>
    </source>
</evidence>
<organism evidence="3 4">
    <name type="scientific">Parthenolecanium corni</name>
    <dbReference type="NCBI Taxonomy" id="536013"/>
    <lineage>
        <taxon>Eukaryota</taxon>
        <taxon>Metazoa</taxon>
        <taxon>Ecdysozoa</taxon>
        <taxon>Arthropoda</taxon>
        <taxon>Hexapoda</taxon>
        <taxon>Insecta</taxon>
        <taxon>Pterygota</taxon>
        <taxon>Neoptera</taxon>
        <taxon>Paraneoptera</taxon>
        <taxon>Hemiptera</taxon>
        <taxon>Sternorrhyncha</taxon>
        <taxon>Coccoidea</taxon>
        <taxon>Coccidae</taxon>
        <taxon>Parthenolecanium</taxon>
    </lineage>
</organism>
<evidence type="ECO:0000259" key="2">
    <source>
        <dbReference type="Pfam" id="PF05193"/>
    </source>
</evidence>
<dbReference type="InterPro" id="IPR011249">
    <property type="entry name" value="Metalloenz_LuxS/M16"/>
</dbReference>
<protein>
    <recommendedName>
        <fullName evidence="5">Cytochrome b-c1 complex subunit 2, mitochondrial</fullName>
    </recommendedName>
</protein>
<sequence length="441" mass="47411">MSRAVGNCSLLKAIGKRGYSTQVAIKPISPDINVGISTNQVRLVAAYPNYPLSKVSLTYKAGARYELPDNLGITHILRQGAVLSTQELTSFSLHRVPSQLGFNLYASVDREAFTYSVEAHPNAISSAVEYLVNVATKPSFKPWELSDNVKRIKLDLLGIPSEVKALDLLHKAAYRNALGNSLFCDSSRVDRLTCEHCWNFVNDHFTTSRAQITSTSLTQAELEKIIPKFDLESGSGPATLKSVYTGGEQRVSDFKEYNTYIAVAGEAPGFTQKDYLSFAVLQHVYANNPGLKYGTGQSILNKALSKAGVIGAVTGIYANYSDSSLVGFFLAVSNSDAVKGYDAVLNAFLKSDITDQDVAKAKTFYKNSLLDSAYGTGIVDLLAKQIAADTIISPLKAADAVDAVTTADVKQAAKKLLSGKLAVGAYGGDVASLPYIDTIKK</sequence>
<dbReference type="Pfam" id="PF05193">
    <property type="entry name" value="Peptidase_M16_C"/>
    <property type="match status" value="1"/>
</dbReference>
<dbReference type="PANTHER" id="PTHR11851:SF226">
    <property type="entry name" value="CYTOCHROME B-C1 COMPLEX SUBUNIT 2, MITOCHONDRIAL"/>
    <property type="match status" value="1"/>
</dbReference>
<keyword evidence="4" id="KW-1185">Reference proteome</keyword>
<evidence type="ECO:0000259" key="1">
    <source>
        <dbReference type="Pfam" id="PF00675"/>
    </source>
</evidence>
<feature type="domain" description="Peptidase M16 N-terminal" evidence="1">
    <location>
        <begin position="48"/>
        <end position="185"/>
    </location>
</feature>
<gene>
    <name evidence="3" type="ORF">V9T40_002257</name>
</gene>
<dbReference type="EMBL" id="JBBCAQ010000022">
    <property type="protein sequence ID" value="KAK7590644.1"/>
    <property type="molecule type" value="Genomic_DNA"/>
</dbReference>
<dbReference type="PANTHER" id="PTHR11851">
    <property type="entry name" value="METALLOPROTEASE"/>
    <property type="match status" value="1"/>
</dbReference>
<accession>A0AAN9Y422</accession>
<reference evidence="3 4" key="1">
    <citation type="submission" date="2024-03" db="EMBL/GenBank/DDBJ databases">
        <title>Adaptation during the transition from Ophiocordyceps entomopathogen to insect associate is accompanied by gene loss and intensified selection.</title>
        <authorList>
            <person name="Ward C.M."/>
            <person name="Onetto C.A."/>
            <person name="Borneman A.R."/>
        </authorList>
    </citation>
    <scope>NUCLEOTIDE SEQUENCE [LARGE SCALE GENOMIC DNA]</scope>
    <source>
        <strain evidence="3">AWRI1</strain>
        <tissue evidence="3">Single Adult Female</tissue>
    </source>
</reference>
<dbReference type="InterPro" id="IPR050361">
    <property type="entry name" value="MPP/UQCRC_Complex"/>
</dbReference>
<evidence type="ECO:0000313" key="4">
    <source>
        <dbReference type="Proteomes" id="UP001367676"/>
    </source>
</evidence>